<evidence type="ECO:0000256" key="2">
    <source>
        <dbReference type="ARBA" id="ARBA00004370"/>
    </source>
</evidence>
<keyword evidence="19" id="KW-1185">Reference proteome</keyword>
<evidence type="ECO:0000256" key="7">
    <source>
        <dbReference type="ARBA" id="ARBA00022723"/>
    </source>
</evidence>
<evidence type="ECO:0000256" key="6">
    <source>
        <dbReference type="ARBA" id="ARBA00019870"/>
    </source>
</evidence>
<dbReference type="GO" id="GO:0046856">
    <property type="term" value="P:phosphatidylinositol dephosphorylation"/>
    <property type="evidence" value="ECO:0007669"/>
    <property type="project" value="UniProtKB-ARBA"/>
</dbReference>
<organism evidence="19 20">
    <name type="scientific">Sipha flava</name>
    <name type="common">yellow sugarcane aphid</name>
    <dbReference type="NCBI Taxonomy" id="143950"/>
    <lineage>
        <taxon>Eukaryota</taxon>
        <taxon>Metazoa</taxon>
        <taxon>Ecdysozoa</taxon>
        <taxon>Arthropoda</taxon>
        <taxon>Hexapoda</taxon>
        <taxon>Insecta</taxon>
        <taxon>Pterygota</taxon>
        <taxon>Neoptera</taxon>
        <taxon>Paraneoptera</taxon>
        <taxon>Hemiptera</taxon>
        <taxon>Sternorrhyncha</taxon>
        <taxon>Aphidomorpha</taxon>
        <taxon>Aphidoidea</taxon>
        <taxon>Aphididae</taxon>
        <taxon>Sipha</taxon>
    </lineage>
</organism>
<dbReference type="InterPro" id="IPR016130">
    <property type="entry name" value="Tyr_Pase_AS"/>
</dbReference>
<feature type="binding site" evidence="14">
    <location>
        <begin position="402"/>
        <end position="408"/>
    </location>
    <ligand>
        <name>substrate</name>
    </ligand>
</feature>
<feature type="region of interest" description="Disordered" evidence="16">
    <location>
        <begin position="616"/>
        <end position="638"/>
    </location>
</feature>
<keyword evidence="11" id="KW-0472">Membrane</keyword>
<proteinExistence type="inferred from homology"/>
<evidence type="ECO:0000256" key="13">
    <source>
        <dbReference type="PIRSR" id="PIRSR630564-1"/>
    </source>
</evidence>
<feature type="binding site" evidence="14">
    <location>
        <begin position="340"/>
        <end position="341"/>
    </location>
    <ligand>
        <name>substrate</name>
    </ligand>
</feature>
<evidence type="ECO:0000259" key="18">
    <source>
        <dbReference type="PROSITE" id="PS51339"/>
    </source>
</evidence>
<name>A0A8B8GHE5_9HEMI</name>
<evidence type="ECO:0000256" key="4">
    <source>
        <dbReference type="ARBA" id="ARBA00008755"/>
    </source>
</evidence>
<evidence type="ECO:0000256" key="1">
    <source>
        <dbReference type="ARBA" id="ARBA00003580"/>
    </source>
</evidence>
<dbReference type="Gene3D" id="3.30.40.10">
    <property type="entry name" value="Zinc/RING finger domain, C3HC4 (zinc finger)"/>
    <property type="match status" value="1"/>
</dbReference>
<dbReference type="SUPFAM" id="SSF50729">
    <property type="entry name" value="PH domain-like"/>
    <property type="match status" value="1"/>
</dbReference>
<comment type="function">
    <text evidence="1">Negative regulator of epidermal growth factor receptor (EGFR) signaling.</text>
</comment>
<evidence type="ECO:0000313" key="20">
    <source>
        <dbReference type="RefSeq" id="XP_025422016.1"/>
    </source>
</evidence>
<evidence type="ECO:0000256" key="8">
    <source>
        <dbReference type="ARBA" id="ARBA00022771"/>
    </source>
</evidence>
<dbReference type="GO" id="GO:0010506">
    <property type="term" value="P:regulation of autophagy"/>
    <property type="evidence" value="ECO:0007669"/>
    <property type="project" value="TreeGrafter"/>
</dbReference>
<evidence type="ECO:0000256" key="16">
    <source>
        <dbReference type="SAM" id="MobiDB-lite"/>
    </source>
</evidence>
<dbReference type="PANTHER" id="PTHR10807:SF75">
    <property type="entry name" value="PHOSPHATIDYLINOSITOL-3-PHOSPHATE PHOSPHATASE"/>
    <property type="match status" value="1"/>
</dbReference>
<dbReference type="RefSeq" id="XP_025422016.1">
    <property type="nucleotide sequence ID" value="XM_025566231.1"/>
</dbReference>
<comment type="similarity">
    <text evidence="3">Belongs to the protein-tyrosine phosphatase family. Non-receptor class myotubularin subfamily.</text>
</comment>
<protein>
    <recommendedName>
        <fullName evidence="6">Lateral signaling target protein 2 homolog</fullName>
        <ecNumber evidence="5">3.1.3.95</ecNumber>
    </recommendedName>
    <alternativeName>
        <fullName evidence="12">Phosphatidylinositol-3,5-bisphosphate 3-phosphatase</fullName>
    </alternativeName>
</protein>
<evidence type="ECO:0000259" key="17">
    <source>
        <dbReference type="PROSITE" id="PS50178"/>
    </source>
</evidence>
<evidence type="ECO:0000256" key="11">
    <source>
        <dbReference type="ARBA" id="ARBA00023136"/>
    </source>
</evidence>
<dbReference type="PROSITE" id="PS50178">
    <property type="entry name" value="ZF_FYVE"/>
    <property type="match status" value="1"/>
</dbReference>
<dbReference type="Proteomes" id="UP000694846">
    <property type="component" value="Unplaced"/>
</dbReference>
<dbReference type="GO" id="GO:0004438">
    <property type="term" value="F:phosphatidylinositol-3-phosphate phosphatase activity"/>
    <property type="evidence" value="ECO:0007669"/>
    <property type="project" value="TreeGrafter"/>
</dbReference>
<keyword evidence="8 15" id="KW-0863">Zinc-finger</keyword>
<dbReference type="SUPFAM" id="SSF52799">
    <property type="entry name" value="(Phosphotyrosine protein) phosphatases II"/>
    <property type="match status" value="1"/>
</dbReference>
<dbReference type="CDD" id="cd15733">
    <property type="entry name" value="FYVE_MTMR4"/>
    <property type="match status" value="1"/>
</dbReference>
<feature type="domain" description="Myotubularin phosphatase" evidence="18">
    <location>
        <begin position="182"/>
        <end position="560"/>
    </location>
</feature>
<dbReference type="GO" id="GO:0052629">
    <property type="term" value="F:phosphatidylinositol-3,5-bisphosphate 3-phosphatase activity"/>
    <property type="evidence" value="ECO:0007669"/>
    <property type="project" value="UniProtKB-EC"/>
</dbReference>
<feature type="domain" description="FYVE-type" evidence="17">
    <location>
        <begin position="755"/>
        <end position="815"/>
    </location>
</feature>
<dbReference type="SUPFAM" id="SSF57903">
    <property type="entry name" value="FYVE/PHD zinc finger"/>
    <property type="match status" value="1"/>
</dbReference>
<dbReference type="EC" id="3.1.3.95" evidence="5"/>
<dbReference type="InterPro" id="IPR017455">
    <property type="entry name" value="Znf_FYVE-rel"/>
</dbReference>
<keyword evidence="7" id="KW-0479">Metal-binding</keyword>
<evidence type="ECO:0000256" key="10">
    <source>
        <dbReference type="ARBA" id="ARBA00022833"/>
    </source>
</evidence>
<dbReference type="Pfam" id="PF01363">
    <property type="entry name" value="FYVE"/>
    <property type="match status" value="1"/>
</dbReference>
<gene>
    <name evidence="20" type="primary">LOC112691828</name>
</gene>
<dbReference type="CDD" id="cd14533">
    <property type="entry name" value="PTP-MTMR3-like"/>
    <property type="match status" value="1"/>
</dbReference>
<dbReference type="GO" id="GO:0016020">
    <property type="term" value="C:membrane"/>
    <property type="evidence" value="ECO:0007669"/>
    <property type="project" value="UniProtKB-SubCell"/>
</dbReference>
<dbReference type="GO" id="GO:0004721">
    <property type="term" value="F:phosphoprotein phosphatase activity"/>
    <property type="evidence" value="ECO:0007669"/>
    <property type="project" value="UniProtKB-ARBA"/>
</dbReference>
<feature type="active site" description="Phosphocysteine intermediate" evidence="13">
    <location>
        <position position="402"/>
    </location>
</feature>
<dbReference type="PROSITE" id="PS00383">
    <property type="entry name" value="TYR_PHOSPHATASE_1"/>
    <property type="match status" value="1"/>
</dbReference>
<dbReference type="InterPro" id="IPR029021">
    <property type="entry name" value="Prot-tyrosine_phosphatase-like"/>
</dbReference>
<dbReference type="InterPro" id="IPR013083">
    <property type="entry name" value="Znf_RING/FYVE/PHD"/>
</dbReference>
<sequence>MAATASLMELSDSSGSSSTVIQSMCHVRASELYPKRDLETDEGPPTLEPPTVPFVPLAGESVEYLGRGSNNTVLALSNYRFYLKVSDGGSKRRRGYQDSNIPLGLIEMVEIKDLFYLIISCKDARTCRCTFTTNDLCLEWYKRLTRAIIPPKNVQDVFAFAFHAWAIEDQCNEDISLNLGHDGDDDYFMKEIERLNISVLSDNSKWRISKVNWDYKLCATYPNRLLVPSSITDQTLETAAKFRSSKRVPVIVWRHKGNGAILARCSQPEVGWLGWRSQEDEDLLKAIAESCQNKSKKSKKLVVIDARSYPSAVANRARGGGCECPEYYPGCEIRFMNLANIHAVRKSFHLLRQLCASPPDLPNWYSLLENTRWLHNISGLLHAANTVAATIELEIQPVLVHCSDGWDRTPQIVSLAELMLDPYYRTIDGFRVLCQREWLDFGHKFNDRGQGDDPNERCPVFIQWLDCVHNVMAQYPCAFEFSKSYLVKLAQHTYANLFGTFLCNSGAERKRTGIGTATFSVWKYLAASVECKNHLYSSQQDNILWVSCNVRDMNLWRDLYVGPFTEGPQLTKSPELCNSTLVMEGVIDPMVSNGQPIVFNNESPCMEFSKTEDVISLDDRDDKSSDTNSSSSIIAEENGIERHLNSTNNVLNTVDGLLPLVDDMQNRLQQLNLEYKAREAALQNELHVTRLVLLRQASHRCNGVEATATLDMNGLSLADKIDDDVSVCSSTGGETTLSWEPVEPFDAQPTLWVPDHAVTQCMSCDNKFWLGRRKHHCRSCGKIFCADCSRNLVPLPAEQLYEPVRVCEPCFALGTSRTTNTSTTTTCKQAFADDQKNVNITLQPAPSN</sequence>
<dbReference type="Pfam" id="PF06602">
    <property type="entry name" value="Myotub-related"/>
    <property type="match status" value="1"/>
</dbReference>
<dbReference type="PROSITE" id="PS51339">
    <property type="entry name" value="PPASE_MYOTUBULARIN"/>
    <property type="match status" value="1"/>
</dbReference>
<dbReference type="GeneID" id="112691828"/>
<dbReference type="GO" id="GO:0019903">
    <property type="term" value="F:protein phosphatase binding"/>
    <property type="evidence" value="ECO:0007669"/>
    <property type="project" value="TreeGrafter"/>
</dbReference>
<comment type="similarity">
    <text evidence="4">Belongs to the lst-2 family.</text>
</comment>
<dbReference type="GO" id="GO:0061952">
    <property type="term" value="P:midbody abscission"/>
    <property type="evidence" value="ECO:0007669"/>
    <property type="project" value="UniProtKB-ARBA"/>
</dbReference>
<evidence type="ECO:0000256" key="15">
    <source>
        <dbReference type="PROSITE-ProRule" id="PRU00091"/>
    </source>
</evidence>
<comment type="subcellular location">
    <subcellularLocation>
        <location evidence="2">Membrane</location>
    </subcellularLocation>
</comment>
<keyword evidence="9" id="KW-0378">Hydrolase</keyword>
<evidence type="ECO:0000256" key="12">
    <source>
        <dbReference type="ARBA" id="ARBA00032571"/>
    </source>
</evidence>
<dbReference type="InterPro" id="IPR000306">
    <property type="entry name" value="Znf_FYVE"/>
</dbReference>
<evidence type="ECO:0000313" key="19">
    <source>
        <dbReference type="Proteomes" id="UP000694846"/>
    </source>
</evidence>
<dbReference type="GO" id="GO:0008270">
    <property type="term" value="F:zinc ion binding"/>
    <property type="evidence" value="ECO:0007669"/>
    <property type="project" value="UniProtKB-KW"/>
</dbReference>
<accession>A0A8B8GHE5</accession>
<dbReference type="GO" id="GO:0005829">
    <property type="term" value="C:cytosol"/>
    <property type="evidence" value="ECO:0007669"/>
    <property type="project" value="UniProtKB-ARBA"/>
</dbReference>
<dbReference type="SMART" id="SM00064">
    <property type="entry name" value="FYVE"/>
    <property type="match status" value="1"/>
</dbReference>
<keyword evidence="10" id="KW-0862">Zinc</keyword>
<dbReference type="OrthoDB" id="271628at2759"/>
<evidence type="ECO:0000256" key="9">
    <source>
        <dbReference type="ARBA" id="ARBA00022801"/>
    </source>
</evidence>
<dbReference type="InterPro" id="IPR030564">
    <property type="entry name" value="Myotubularin"/>
</dbReference>
<dbReference type="InterPro" id="IPR046978">
    <property type="entry name" value="MTMR4_FYVE"/>
</dbReference>
<evidence type="ECO:0000256" key="14">
    <source>
        <dbReference type="PIRSR" id="PIRSR630564-2"/>
    </source>
</evidence>
<dbReference type="PANTHER" id="PTHR10807">
    <property type="entry name" value="MYOTUBULARIN-RELATED"/>
    <property type="match status" value="1"/>
</dbReference>
<dbReference type="FunFam" id="3.30.40.10:FF:000073">
    <property type="entry name" value="myotubularin-related protein 4 isoform X2"/>
    <property type="match status" value="1"/>
</dbReference>
<dbReference type="InterPro" id="IPR011011">
    <property type="entry name" value="Znf_FYVE_PHD"/>
</dbReference>
<evidence type="ECO:0000256" key="5">
    <source>
        <dbReference type="ARBA" id="ARBA00012903"/>
    </source>
</evidence>
<dbReference type="GO" id="GO:0046474">
    <property type="term" value="P:glycerophospholipid biosynthetic process"/>
    <property type="evidence" value="ECO:0007669"/>
    <property type="project" value="UniProtKB-ARBA"/>
</dbReference>
<feature type="compositionally biased region" description="Basic and acidic residues" evidence="16">
    <location>
        <begin position="616"/>
        <end position="625"/>
    </location>
</feature>
<dbReference type="AlphaFoldDB" id="A0A8B8GHE5"/>
<dbReference type="InterPro" id="IPR010569">
    <property type="entry name" value="Myotubularin-like_Pase_dom"/>
</dbReference>
<dbReference type="GO" id="GO:0060090">
    <property type="term" value="F:molecular adaptor activity"/>
    <property type="evidence" value="ECO:0007669"/>
    <property type="project" value="UniProtKB-ARBA"/>
</dbReference>
<evidence type="ECO:0000256" key="3">
    <source>
        <dbReference type="ARBA" id="ARBA00007471"/>
    </source>
</evidence>
<reference evidence="20" key="1">
    <citation type="submission" date="2025-08" db="UniProtKB">
        <authorList>
            <consortium name="RefSeq"/>
        </authorList>
    </citation>
    <scope>IDENTIFICATION</scope>
    <source>
        <tissue evidence="20">Whole body</tissue>
    </source>
</reference>